<organism evidence="2 3">
    <name type="scientific">Pontibacillus yanchengensis Y32</name>
    <dbReference type="NCBI Taxonomy" id="1385514"/>
    <lineage>
        <taxon>Bacteria</taxon>
        <taxon>Bacillati</taxon>
        <taxon>Bacillota</taxon>
        <taxon>Bacilli</taxon>
        <taxon>Bacillales</taxon>
        <taxon>Bacillaceae</taxon>
        <taxon>Pontibacillus</taxon>
    </lineage>
</organism>
<proteinExistence type="predicted"/>
<dbReference type="OrthoDB" id="2971683at2"/>
<keyword evidence="3" id="KW-1185">Reference proteome</keyword>
<feature type="transmembrane region" description="Helical" evidence="1">
    <location>
        <begin position="44"/>
        <end position="63"/>
    </location>
</feature>
<sequence length="100" mass="11186">MDWVKIVYSVILLVCGILIIGATYSQKGDERRKFINTKAQSYAFTIVVGMLPLNVVQSVYLTIQGNPPEHGSGISPLMFLTVISIIYLITLLSYRKKYGD</sequence>
<feature type="transmembrane region" description="Helical" evidence="1">
    <location>
        <begin position="6"/>
        <end position="24"/>
    </location>
</feature>
<comment type="caution">
    <text evidence="2">The sequence shown here is derived from an EMBL/GenBank/DDBJ whole genome shotgun (WGS) entry which is preliminary data.</text>
</comment>
<dbReference type="AlphaFoldDB" id="A0A0A2TQA2"/>
<dbReference type="STRING" id="1385514.N782_18600"/>
<protein>
    <submittedName>
        <fullName evidence="2">Uncharacterized protein</fullName>
    </submittedName>
</protein>
<dbReference type="Proteomes" id="UP000030147">
    <property type="component" value="Unassembled WGS sequence"/>
</dbReference>
<dbReference type="EMBL" id="AVBF01000061">
    <property type="protein sequence ID" value="KGP71480.1"/>
    <property type="molecule type" value="Genomic_DNA"/>
</dbReference>
<name>A0A0A2TQA2_9BACI</name>
<evidence type="ECO:0000256" key="1">
    <source>
        <dbReference type="SAM" id="Phobius"/>
    </source>
</evidence>
<keyword evidence="1" id="KW-0812">Transmembrane</keyword>
<evidence type="ECO:0000313" key="3">
    <source>
        <dbReference type="Proteomes" id="UP000030147"/>
    </source>
</evidence>
<reference evidence="2 3" key="1">
    <citation type="journal article" date="2015" name="Stand. Genomic Sci.">
        <title>High quality draft genome sequence of the moderately halophilic bacterium Pontibacillus yanchengensis Y32(T) and comparison among Pontibacillus genomes.</title>
        <authorList>
            <person name="Huang J."/>
            <person name="Qiao Z.X."/>
            <person name="Tang J.W."/>
            <person name="Wang G."/>
        </authorList>
    </citation>
    <scope>NUCLEOTIDE SEQUENCE [LARGE SCALE GENOMIC DNA]</scope>
    <source>
        <strain evidence="2 3">Y32</strain>
    </source>
</reference>
<keyword evidence="1" id="KW-0472">Membrane</keyword>
<evidence type="ECO:0000313" key="2">
    <source>
        <dbReference type="EMBL" id="KGP71480.1"/>
    </source>
</evidence>
<feature type="transmembrane region" description="Helical" evidence="1">
    <location>
        <begin position="75"/>
        <end position="94"/>
    </location>
</feature>
<accession>A0A0A2TQA2</accession>
<dbReference type="eggNOG" id="ENOG5032WNC">
    <property type="taxonomic scope" value="Bacteria"/>
</dbReference>
<keyword evidence="1" id="KW-1133">Transmembrane helix</keyword>
<dbReference type="RefSeq" id="WP_036822796.1">
    <property type="nucleotide sequence ID" value="NZ_AVBF01000061.1"/>
</dbReference>
<gene>
    <name evidence="2" type="ORF">N782_18600</name>
</gene>